<evidence type="ECO:0000256" key="3">
    <source>
        <dbReference type="PIRSR" id="PIRSR000390-1"/>
    </source>
</evidence>
<dbReference type="EMBL" id="VHIQ01000001">
    <property type="protein sequence ID" value="TPV35550.1"/>
    <property type="molecule type" value="Genomic_DNA"/>
</dbReference>
<dbReference type="PANTHER" id="PTHR30244">
    <property type="entry name" value="TRANSAMINASE"/>
    <property type="match status" value="1"/>
</dbReference>
<keyword evidence="7" id="KW-1185">Reference proteome</keyword>
<dbReference type="Pfam" id="PF01041">
    <property type="entry name" value="DegT_DnrJ_EryC1"/>
    <property type="match status" value="1"/>
</dbReference>
<dbReference type="AlphaFoldDB" id="A0A506PTJ8"/>
<gene>
    <name evidence="6" type="ORF">FJ651_01155</name>
</gene>
<evidence type="ECO:0000256" key="1">
    <source>
        <dbReference type="ARBA" id="ARBA00022898"/>
    </source>
</evidence>
<dbReference type="Gene3D" id="3.40.640.10">
    <property type="entry name" value="Type I PLP-dependent aspartate aminotransferase-like (Major domain)"/>
    <property type="match status" value="1"/>
</dbReference>
<reference evidence="6 7" key="1">
    <citation type="submission" date="2019-06" db="EMBL/GenBank/DDBJ databases">
        <title>Flavobacteriaceae Paucihalobacterium erythroidium CWB-1, complete genome.</title>
        <authorList>
            <person name="Wu S."/>
        </authorList>
    </citation>
    <scope>NUCLEOTIDE SEQUENCE [LARGE SCALE GENOMIC DNA]</scope>
    <source>
        <strain evidence="6 7">CWB-1</strain>
    </source>
</reference>
<evidence type="ECO:0000313" key="7">
    <source>
        <dbReference type="Proteomes" id="UP000317332"/>
    </source>
</evidence>
<protein>
    <submittedName>
        <fullName evidence="6">DegT/DnrJ/EryC1/StrS family aminotransferase</fullName>
    </submittedName>
</protein>
<keyword evidence="6" id="KW-0808">Transferase</keyword>
<evidence type="ECO:0000313" key="6">
    <source>
        <dbReference type="EMBL" id="TPV35550.1"/>
    </source>
</evidence>
<dbReference type="RefSeq" id="WP_140988560.1">
    <property type="nucleotide sequence ID" value="NZ_VHIQ01000001.1"/>
</dbReference>
<dbReference type="CDD" id="cd00616">
    <property type="entry name" value="AHBA_syn"/>
    <property type="match status" value="1"/>
</dbReference>
<feature type="modified residue" description="N6-(pyridoxal phosphate)lysine" evidence="4">
    <location>
        <position position="192"/>
    </location>
</feature>
<dbReference type="GO" id="GO:0000271">
    <property type="term" value="P:polysaccharide biosynthetic process"/>
    <property type="evidence" value="ECO:0007669"/>
    <property type="project" value="TreeGrafter"/>
</dbReference>
<dbReference type="InterPro" id="IPR000653">
    <property type="entry name" value="DegT/StrS_aminotransferase"/>
</dbReference>
<dbReference type="OrthoDB" id="9804264at2"/>
<dbReference type="PANTHER" id="PTHR30244:SF36">
    <property type="entry name" value="3-OXO-GLUCOSE-6-PHOSPHATE:GLUTAMATE AMINOTRANSFERASE"/>
    <property type="match status" value="1"/>
</dbReference>
<dbReference type="Gene3D" id="3.90.1150.10">
    <property type="entry name" value="Aspartate Aminotransferase, domain 1"/>
    <property type="match status" value="1"/>
</dbReference>
<dbReference type="InterPro" id="IPR015421">
    <property type="entry name" value="PyrdxlP-dep_Trfase_major"/>
</dbReference>
<dbReference type="Proteomes" id="UP000317332">
    <property type="component" value="Unassembled WGS sequence"/>
</dbReference>
<comment type="caution">
    <text evidence="6">The sequence shown here is derived from an EMBL/GenBank/DDBJ whole genome shotgun (WGS) entry which is preliminary data.</text>
</comment>
<evidence type="ECO:0000256" key="4">
    <source>
        <dbReference type="PIRSR" id="PIRSR000390-2"/>
    </source>
</evidence>
<dbReference type="InterPro" id="IPR015424">
    <property type="entry name" value="PyrdxlP-dep_Trfase"/>
</dbReference>
<evidence type="ECO:0000256" key="2">
    <source>
        <dbReference type="ARBA" id="ARBA00037999"/>
    </source>
</evidence>
<organism evidence="6 7">
    <name type="scientific">Paucihalobacter ruber</name>
    <dbReference type="NCBI Taxonomy" id="2567861"/>
    <lineage>
        <taxon>Bacteria</taxon>
        <taxon>Pseudomonadati</taxon>
        <taxon>Bacteroidota</taxon>
        <taxon>Flavobacteriia</taxon>
        <taxon>Flavobacteriales</taxon>
        <taxon>Flavobacteriaceae</taxon>
        <taxon>Paucihalobacter</taxon>
    </lineage>
</organism>
<accession>A0A506PTJ8</accession>
<dbReference type="GO" id="GO:0030170">
    <property type="term" value="F:pyridoxal phosphate binding"/>
    <property type="evidence" value="ECO:0007669"/>
    <property type="project" value="TreeGrafter"/>
</dbReference>
<sequence length="368" mass="41312">MTIPFLDLKKINAPYKDLFHQKLDALLDNSQYILGQEVLAFEHDFANYCGTKFCLGTANGLDALTLILKAYIQLGKLQPGDAVIIPSVTFIATAQAVVNCDLEPVFAEPKADGFNVDVQTIKEKINNRVKAIIVVHLYGELVDIKPIQQLAQQHNLLLIEDAAQAHGAINRQLNKKAGNLGAAAAFSFYPTKNLGALGDAGAVTTNDEDLFRCIQKLRNYGSHQKYVHEINGYNSRLDEIQAAFLNVKLPHLDTDNKARRGIAEQYLSGISNEKIILPKVGDFNAHVFYVFVIQVANREQFLKFLEAHHIGYMIHYPIPIYKQLAFSRYKNLHLPRTEQIHSTIVSIPMSPILEPHEVQRVVEVLNNY</sequence>
<comment type="similarity">
    <text evidence="2 5">Belongs to the DegT/DnrJ/EryC1 family.</text>
</comment>
<name>A0A506PTJ8_9FLAO</name>
<feature type="active site" description="Proton acceptor" evidence="3">
    <location>
        <position position="192"/>
    </location>
</feature>
<keyword evidence="6" id="KW-0032">Aminotransferase</keyword>
<dbReference type="SUPFAM" id="SSF53383">
    <property type="entry name" value="PLP-dependent transferases"/>
    <property type="match status" value="1"/>
</dbReference>
<proteinExistence type="inferred from homology"/>
<dbReference type="InterPro" id="IPR015422">
    <property type="entry name" value="PyrdxlP-dep_Trfase_small"/>
</dbReference>
<dbReference type="PIRSF" id="PIRSF000390">
    <property type="entry name" value="PLP_StrS"/>
    <property type="match status" value="1"/>
</dbReference>
<evidence type="ECO:0000256" key="5">
    <source>
        <dbReference type="RuleBase" id="RU004508"/>
    </source>
</evidence>
<keyword evidence="1 4" id="KW-0663">Pyridoxal phosphate</keyword>
<dbReference type="GO" id="GO:0008483">
    <property type="term" value="F:transaminase activity"/>
    <property type="evidence" value="ECO:0007669"/>
    <property type="project" value="UniProtKB-KW"/>
</dbReference>